<evidence type="ECO:0000313" key="4">
    <source>
        <dbReference type="EMBL" id="MBK0403609.1"/>
    </source>
</evidence>
<organism evidence="4 5">
    <name type="scientific">Adhaeribacter terrigena</name>
    <dbReference type="NCBI Taxonomy" id="2793070"/>
    <lineage>
        <taxon>Bacteria</taxon>
        <taxon>Pseudomonadati</taxon>
        <taxon>Bacteroidota</taxon>
        <taxon>Cytophagia</taxon>
        <taxon>Cytophagales</taxon>
        <taxon>Hymenobacteraceae</taxon>
        <taxon>Adhaeribacter</taxon>
    </lineage>
</organism>
<feature type="compositionally biased region" description="Basic and acidic residues" evidence="1">
    <location>
        <begin position="87"/>
        <end position="103"/>
    </location>
</feature>
<feature type="signal peptide" evidence="2">
    <location>
        <begin position="1"/>
        <end position="24"/>
    </location>
</feature>
<dbReference type="InterPro" id="IPR027367">
    <property type="entry name" value="Gly-zipper_YMGG"/>
</dbReference>
<evidence type="ECO:0000259" key="3">
    <source>
        <dbReference type="Pfam" id="PF13441"/>
    </source>
</evidence>
<sequence>MKNLRICLSLVLTVLFLNTGSLQAQGKDDDNPKNEKKGMSKKGKGAIIGGGAGAVGGAIIGGKKGAVIGGAAGTVGGAAVGKKKDKKKDPERYEQYSDKKKKD</sequence>
<dbReference type="Pfam" id="PF13441">
    <property type="entry name" value="Gly-zipper_YMGG"/>
    <property type="match status" value="1"/>
</dbReference>
<evidence type="ECO:0000313" key="5">
    <source>
        <dbReference type="Proteomes" id="UP000644147"/>
    </source>
</evidence>
<feature type="region of interest" description="Disordered" evidence="1">
    <location>
        <begin position="72"/>
        <end position="103"/>
    </location>
</feature>
<keyword evidence="2" id="KW-0732">Signal</keyword>
<dbReference type="Proteomes" id="UP000644147">
    <property type="component" value="Unassembled WGS sequence"/>
</dbReference>
<proteinExistence type="predicted"/>
<evidence type="ECO:0000256" key="2">
    <source>
        <dbReference type="SAM" id="SignalP"/>
    </source>
</evidence>
<feature type="region of interest" description="Disordered" evidence="1">
    <location>
        <begin position="22"/>
        <end position="47"/>
    </location>
</feature>
<accession>A0ABS1C2I6</accession>
<feature type="compositionally biased region" description="Basic and acidic residues" evidence="1">
    <location>
        <begin position="26"/>
        <end position="38"/>
    </location>
</feature>
<gene>
    <name evidence="4" type="ORF">I5M27_11470</name>
</gene>
<evidence type="ECO:0000256" key="1">
    <source>
        <dbReference type="SAM" id="MobiDB-lite"/>
    </source>
</evidence>
<dbReference type="RefSeq" id="WP_200506354.1">
    <property type="nucleotide sequence ID" value="NZ_JAEHFX010000005.1"/>
</dbReference>
<reference evidence="4 5" key="1">
    <citation type="submission" date="2020-12" db="EMBL/GenBank/DDBJ databases">
        <title>Bacterial novel species Adhaeribacter sp. BT258 isolated from soil.</title>
        <authorList>
            <person name="Jung H.-Y."/>
        </authorList>
    </citation>
    <scope>NUCLEOTIDE SEQUENCE [LARGE SCALE GENOMIC DNA]</scope>
    <source>
        <strain evidence="4 5">BT258</strain>
    </source>
</reference>
<feature type="domain" description="YMGG-like Gly-zipper" evidence="3">
    <location>
        <begin position="42"/>
        <end position="82"/>
    </location>
</feature>
<protein>
    <recommendedName>
        <fullName evidence="3">YMGG-like Gly-zipper domain-containing protein</fullName>
    </recommendedName>
</protein>
<comment type="caution">
    <text evidence="4">The sequence shown here is derived from an EMBL/GenBank/DDBJ whole genome shotgun (WGS) entry which is preliminary data.</text>
</comment>
<feature type="chain" id="PRO_5045835656" description="YMGG-like Gly-zipper domain-containing protein" evidence="2">
    <location>
        <begin position="25"/>
        <end position="103"/>
    </location>
</feature>
<name>A0ABS1C2I6_9BACT</name>
<dbReference type="EMBL" id="JAEHFX010000005">
    <property type="protein sequence ID" value="MBK0403609.1"/>
    <property type="molecule type" value="Genomic_DNA"/>
</dbReference>
<keyword evidence="5" id="KW-1185">Reference proteome</keyword>